<keyword evidence="3 6" id="KW-0812">Transmembrane</keyword>
<keyword evidence="6" id="KW-1003">Cell membrane</keyword>
<accession>A0A1Q2SNJ6</accession>
<dbReference type="InterPro" id="IPR002781">
    <property type="entry name" value="TM_pro_TauE-like"/>
</dbReference>
<evidence type="ECO:0000313" key="8">
    <source>
        <dbReference type="Proteomes" id="UP000243679"/>
    </source>
</evidence>
<sequence length="270" mass="28745">MEIQQLLSFFPGIIAGFILGLTGAGGSIIAIPLLIFSLHITVAEAGPVALFSIAISASVAVSTALRQGIVRYRAAGLITIISILLTPTGIWVAHRLPDPLLMALFSGVLVIAAWYMYHRSSYLAAPLSKDFCPPCHFSLESGHLIWTIPCARGLIFSGIITGFLSGLLGVGGGFITIPALRKVSDLPIQAVIATSLAITALISTIGVISATSMGYMNWSLALPFSTGTVTGTLIGRRYAYHFDETRLQRSFAILAWGIALIMFTKAVYFI</sequence>
<keyword evidence="4 6" id="KW-1133">Transmembrane helix</keyword>
<dbReference type="GO" id="GO:0005886">
    <property type="term" value="C:plasma membrane"/>
    <property type="evidence" value="ECO:0007669"/>
    <property type="project" value="UniProtKB-SubCell"/>
</dbReference>
<organism evidence="7 8">
    <name type="scientific">Candidatus Nitrosoglobus terrae</name>
    <dbReference type="NCBI Taxonomy" id="1630141"/>
    <lineage>
        <taxon>Bacteria</taxon>
        <taxon>Pseudomonadati</taxon>
        <taxon>Pseudomonadota</taxon>
        <taxon>Gammaproteobacteria</taxon>
        <taxon>Chromatiales</taxon>
        <taxon>Chromatiaceae</taxon>
        <taxon>Candidatus Nitrosoglobus</taxon>
    </lineage>
</organism>
<feature type="transmembrane region" description="Helical" evidence="6">
    <location>
        <begin position="99"/>
        <end position="117"/>
    </location>
</feature>
<reference evidence="7 8" key="1">
    <citation type="journal article" date="2017" name="ISME J.">
        <title>An acid-tolerant ammonia-oxidizing ?-proteobacterium from soil.</title>
        <authorList>
            <person name="Hayatsu M."/>
            <person name="Tago K."/>
            <person name="Uchiyama I."/>
            <person name="Toyoda A."/>
            <person name="Wang Y."/>
            <person name="Shimomura Y."/>
            <person name="Okubo T."/>
            <person name="Kurisu F."/>
            <person name="Hirono Y."/>
            <person name="Nonaka K."/>
            <person name="Akiyama H."/>
            <person name="Itoh T."/>
            <person name="Takami H."/>
        </authorList>
    </citation>
    <scope>NUCLEOTIDE SEQUENCE [LARGE SCALE GENOMIC DNA]</scope>
    <source>
        <strain evidence="7 8">TAO100</strain>
    </source>
</reference>
<protein>
    <recommendedName>
        <fullName evidence="6">Probable membrane transporter protein</fullName>
    </recommendedName>
</protein>
<gene>
    <name evidence="7" type="ORF">TAO_1355</name>
</gene>
<feature type="transmembrane region" description="Helical" evidence="6">
    <location>
        <begin position="48"/>
        <end position="65"/>
    </location>
</feature>
<feature type="transmembrane region" description="Helical" evidence="6">
    <location>
        <begin position="186"/>
        <end position="208"/>
    </location>
</feature>
<evidence type="ECO:0000313" key="7">
    <source>
        <dbReference type="EMBL" id="BAW80725.1"/>
    </source>
</evidence>
<dbReference type="RefSeq" id="WP_096527236.1">
    <property type="nucleotide sequence ID" value="NZ_AP014836.1"/>
</dbReference>
<comment type="similarity">
    <text evidence="2 6">Belongs to the 4-toluene sulfonate uptake permease (TSUP) (TC 2.A.102) family.</text>
</comment>
<dbReference type="PANTHER" id="PTHR43701:SF2">
    <property type="entry name" value="MEMBRANE TRANSPORTER PROTEIN YJNA-RELATED"/>
    <property type="match status" value="1"/>
</dbReference>
<evidence type="ECO:0000256" key="4">
    <source>
        <dbReference type="ARBA" id="ARBA00022989"/>
    </source>
</evidence>
<evidence type="ECO:0000256" key="2">
    <source>
        <dbReference type="ARBA" id="ARBA00009142"/>
    </source>
</evidence>
<dbReference type="OrthoDB" id="7031597at2"/>
<keyword evidence="5 6" id="KW-0472">Membrane</keyword>
<evidence type="ECO:0000256" key="1">
    <source>
        <dbReference type="ARBA" id="ARBA00004141"/>
    </source>
</evidence>
<dbReference type="EMBL" id="AP014836">
    <property type="protein sequence ID" value="BAW80725.1"/>
    <property type="molecule type" value="Genomic_DNA"/>
</dbReference>
<dbReference type="Pfam" id="PF01925">
    <property type="entry name" value="TauE"/>
    <property type="match status" value="1"/>
</dbReference>
<feature type="transmembrane region" description="Helical" evidence="6">
    <location>
        <begin position="12"/>
        <end position="36"/>
    </location>
</feature>
<dbReference type="InterPro" id="IPR051598">
    <property type="entry name" value="TSUP/Inactive_protease-like"/>
</dbReference>
<keyword evidence="8" id="KW-1185">Reference proteome</keyword>
<evidence type="ECO:0000256" key="6">
    <source>
        <dbReference type="RuleBase" id="RU363041"/>
    </source>
</evidence>
<dbReference type="Proteomes" id="UP000243679">
    <property type="component" value="Chromosome"/>
</dbReference>
<feature type="transmembrane region" description="Helical" evidence="6">
    <location>
        <begin position="72"/>
        <end position="93"/>
    </location>
</feature>
<dbReference type="PANTHER" id="PTHR43701">
    <property type="entry name" value="MEMBRANE TRANSPORTER PROTEIN MJ0441-RELATED"/>
    <property type="match status" value="1"/>
</dbReference>
<feature type="transmembrane region" description="Helical" evidence="6">
    <location>
        <begin position="251"/>
        <end position="269"/>
    </location>
</feature>
<feature type="transmembrane region" description="Helical" evidence="6">
    <location>
        <begin position="220"/>
        <end position="239"/>
    </location>
</feature>
<feature type="transmembrane region" description="Helical" evidence="6">
    <location>
        <begin position="154"/>
        <end position="180"/>
    </location>
</feature>
<evidence type="ECO:0000256" key="5">
    <source>
        <dbReference type="ARBA" id="ARBA00023136"/>
    </source>
</evidence>
<evidence type="ECO:0000256" key="3">
    <source>
        <dbReference type="ARBA" id="ARBA00022692"/>
    </source>
</evidence>
<name>A0A1Q2SNJ6_9GAMM</name>
<comment type="subcellular location">
    <subcellularLocation>
        <location evidence="6">Cell membrane</location>
        <topology evidence="6">Multi-pass membrane protein</topology>
    </subcellularLocation>
    <subcellularLocation>
        <location evidence="1">Membrane</location>
        <topology evidence="1">Multi-pass membrane protein</topology>
    </subcellularLocation>
</comment>
<proteinExistence type="inferred from homology"/>
<dbReference type="KEGG" id="ntt:TAO_1355"/>
<dbReference type="AlphaFoldDB" id="A0A1Q2SNJ6"/>